<feature type="domain" description="DUF2344" evidence="1">
    <location>
        <begin position="2"/>
        <end position="191"/>
    </location>
</feature>
<keyword evidence="3" id="KW-1185">Reference proteome</keyword>
<dbReference type="AlphaFoldDB" id="A0A1G6ALZ5"/>
<dbReference type="InterPro" id="IPR018768">
    <property type="entry name" value="DUF2344"/>
</dbReference>
<evidence type="ECO:0000313" key="3">
    <source>
        <dbReference type="Proteomes" id="UP000199228"/>
    </source>
</evidence>
<dbReference type="Pfam" id="PF10105">
    <property type="entry name" value="DUF2344"/>
    <property type="match status" value="1"/>
</dbReference>
<protein>
    <submittedName>
        <fullName evidence="2">Radical SAM-linked protein</fullName>
    </submittedName>
</protein>
<proteinExistence type="predicted"/>
<dbReference type="STRING" id="1732.SAMN02910417_00703"/>
<dbReference type="Proteomes" id="UP000199228">
    <property type="component" value="Unassembled WGS sequence"/>
</dbReference>
<accession>A0A1G6ALZ5</accession>
<reference evidence="2 3" key="1">
    <citation type="submission" date="2016-10" db="EMBL/GenBank/DDBJ databases">
        <authorList>
            <person name="de Groot N.N."/>
        </authorList>
    </citation>
    <scope>NUCLEOTIDE SEQUENCE [LARGE SCALE GENOMIC DNA]</scope>
    <source>
        <strain evidence="2 3">DSM 3217</strain>
    </source>
</reference>
<organism evidence="2 3">
    <name type="scientific">Eubacterium oxidoreducens</name>
    <dbReference type="NCBI Taxonomy" id="1732"/>
    <lineage>
        <taxon>Bacteria</taxon>
        <taxon>Bacillati</taxon>
        <taxon>Bacillota</taxon>
        <taxon>Clostridia</taxon>
        <taxon>Eubacteriales</taxon>
        <taxon>Eubacteriaceae</taxon>
        <taxon>Eubacterium</taxon>
    </lineage>
</organism>
<sequence>MKIRIKFTRHGSVKFLGHLDLMRYFQKAIRRADIDIKYSEGFSPHQIMSFAAPIGVGVESCGEYFDIEVHSTMSSQEAINALNATMADGIMVTQYRQLPDKTPKAMAQVAAATYELYYKNPEDNPLELGKLEKQVDNYIIATNEILVTKETKKSVREINLKPFIYDFRIIDRNGPGFFMMLSAGSIENIKPQLVLQYLYEKTGLSFDINQIQIERQDVFFKSKKGEFLPLGAAGDCIE</sequence>
<dbReference type="OrthoDB" id="9780488at2"/>
<dbReference type="EMBL" id="FMXR01000006">
    <property type="protein sequence ID" value="SDB09419.1"/>
    <property type="molecule type" value="Genomic_DNA"/>
</dbReference>
<gene>
    <name evidence="2" type="ORF">SAMN02910417_00703</name>
</gene>
<dbReference type="RefSeq" id="WP_090172261.1">
    <property type="nucleotide sequence ID" value="NZ_FMXR01000006.1"/>
</dbReference>
<evidence type="ECO:0000313" key="2">
    <source>
        <dbReference type="EMBL" id="SDB09419.1"/>
    </source>
</evidence>
<dbReference type="NCBIfam" id="TIGR03936">
    <property type="entry name" value="sam_1_link_chp"/>
    <property type="match status" value="1"/>
</dbReference>
<evidence type="ECO:0000259" key="1">
    <source>
        <dbReference type="Pfam" id="PF10105"/>
    </source>
</evidence>
<name>A0A1G6ALZ5_EUBOX</name>